<dbReference type="InterPro" id="IPR013525">
    <property type="entry name" value="ABC2_TM"/>
</dbReference>
<gene>
    <name evidence="8" type="ORF">BCF53_11515</name>
</gene>
<feature type="transmembrane region" description="Helical" evidence="6">
    <location>
        <begin position="20"/>
        <end position="39"/>
    </location>
</feature>
<evidence type="ECO:0000256" key="4">
    <source>
        <dbReference type="ARBA" id="ARBA00022989"/>
    </source>
</evidence>
<feature type="transmembrane region" description="Helical" evidence="6">
    <location>
        <begin position="289"/>
        <end position="308"/>
    </location>
</feature>
<dbReference type="Pfam" id="PF12698">
    <property type="entry name" value="ABC2_membrane_3"/>
    <property type="match status" value="1"/>
</dbReference>
<keyword evidence="2" id="KW-1003">Cell membrane</keyword>
<dbReference type="InterPro" id="IPR051449">
    <property type="entry name" value="ABC-2_transporter_component"/>
</dbReference>
<comment type="caution">
    <text evidence="8">The sequence shown here is derived from an EMBL/GenBank/DDBJ whole genome shotgun (WGS) entry which is preliminary data.</text>
</comment>
<feature type="domain" description="ABC-2 type transporter transmembrane" evidence="7">
    <location>
        <begin position="18"/>
        <end position="367"/>
    </location>
</feature>
<proteinExistence type="predicted"/>
<keyword evidence="4 6" id="KW-1133">Transmembrane helix</keyword>
<dbReference type="RefSeq" id="WP_132702766.1">
    <property type="nucleotide sequence ID" value="NZ_SLZR01000015.1"/>
</dbReference>
<evidence type="ECO:0000259" key="7">
    <source>
        <dbReference type="Pfam" id="PF12698"/>
    </source>
</evidence>
<dbReference type="GO" id="GO:0140359">
    <property type="term" value="F:ABC-type transporter activity"/>
    <property type="evidence" value="ECO:0007669"/>
    <property type="project" value="InterPro"/>
</dbReference>
<reference evidence="8 9" key="1">
    <citation type="submission" date="2019-03" db="EMBL/GenBank/DDBJ databases">
        <title>Genomic Encyclopedia of Archaeal and Bacterial Type Strains, Phase II (KMG-II): from individual species to whole genera.</title>
        <authorList>
            <person name="Goeker M."/>
        </authorList>
    </citation>
    <scope>NUCLEOTIDE SEQUENCE [LARGE SCALE GENOMIC DNA]</scope>
    <source>
        <strain evidence="8 9">DSM 15388</strain>
    </source>
</reference>
<evidence type="ECO:0000256" key="6">
    <source>
        <dbReference type="SAM" id="Phobius"/>
    </source>
</evidence>
<feature type="transmembrane region" description="Helical" evidence="6">
    <location>
        <begin position="259"/>
        <end position="282"/>
    </location>
</feature>
<comment type="subcellular location">
    <subcellularLocation>
        <location evidence="1">Cell membrane</location>
        <topology evidence="1">Multi-pass membrane protein</topology>
    </subcellularLocation>
</comment>
<dbReference type="OrthoDB" id="9811522at2"/>
<dbReference type="AlphaFoldDB" id="A0A4R3I1Y4"/>
<evidence type="ECO:0000256" key="3">
    <source>
        <dbReference type="ARBA" id="ARBA00022692"/>
    </source>
</evidence>
<accession>A0A4R3I1Y4</accession>
<evidence type="ECO:0000256" key="2">
    <source>
        <dbReference type="ARBA" id="ARBA00022475"/>
    </source>
</evidence>
<evidence type="ECO:0000313" key="9">
    <source>
        <dbReference type="Proteomes" id="UP000295793"/>
    </source>
</evidence>
<dbReference type="GO" id="GO:0005886">
    <property type="term" value="C:plasma membrane"/>
    <property type="evidence" value="ECO:0007669"/>
    <property type="project" value="UniProtKB-SubCell"/>
</dbReference>
<dbReference type="EMBL" id="SLZR01000015">
    <property type="protein sequence ID" value="TCS38741.1"/>
    <property type="molecule type" value="Genomic_DNA"/>
</dbReference>
<keyword evidence="5 6" id="KW-0472">Membrane</keyword>
<name>A0A4R3I1Y4_9GAMM</name>
<dbReference type="PANTHER" id="PTHR30294">
    <property type="entry name" value="MEMBRANE COMPONENT OF ABC TRANSPORTER YHHJ-RELATED"/>
    <property type="match status" value="1"/>
</dbReference>
<sequence length="382" mass="43145">MSTMSSFLQECAWLYRHKGVLVILIVAPLTYSLFYPLPYEHAVVDDVPMIVWDNENSVDTREWIHKLDATPQLKVIAVLPGEPNEADWAAYPEAQFFSHFPADTSERIGLQQQVTIPYGGKTDNFLVYSTAAKAFTLTIQAINKDIRLGVFYSLEGNSVSAEAMANPISVNITQLFNPEASYLQYLVPAVFIVMVHQILVMGIGMHWGYRFEMNRPVGHPFGVWVTHLVLYSLIGLALITFFFRLMLPRQSIFFTGNGLAFLDVSLPFVLGAVGFAMTFTAFFREQETALVWSLPISVPLLMISGVSWPELGMADWLVYVSQWLPSTWGINALLDVAYLNHRPDLTEGWRNAFIWLSLGLLLRFVVVGRWQEKHRSTGETPA</sequence>
<dbReference type="PANTHER" id="PTHR30294:SF46">
    <property type="entry name" value="ABC TRANSPORTER PERMEASE"/>
    <property type="match status" value="1"/>
</dbReference>
<dbReference type="Proteomes" id="UP000295793">
    <property type="component" value="Unassembled WGS sequence"/>
</dbReference>
<keyword evidence="3 6" id="KW-0812">Transmembrane</keyword>
<feature type="transmembrane region" description="Helical" evidence="6">
    <location>
        <begin position="348"/>
        <end position="366"/>
    </location>
</feature>
<feature type="transmembrane region" description="Helical" evidence="6">
    <location>
        <begin position="185"/>
        <end position="209"/>
    </location>
</feature>
<keyword evidence="9" id="KW-1185">Reference proteome</keyword>
<evidence type="ECO:0000256" key="5">
    <source>
        <dbReference type="ARBA" id="ARBA00023136"/>
    </source>
</evidence>
<organism evidence="8 9">
    <name type="scientific">Reinekea marinisedimentorum</name>
    <dbReference type="NCBI Taxonomy" id="230495"/>
    <lineage>
        <taxon>Bacteria</taxon>
        <taxon>Pseudomonadati</taxon>
        <taxon>Pseudomonadota</taxon>
        <taxon>Gammaproteobacteria</taxon>
        <taxon>Oceanospirillales</taxon>
        <taxon>Saccharospirillaceae</taxon>
        <taxon>Reinekea</taxon>
    </lineage>
</organism>
<feature type="transmembrane region" description="Helical" evidence="6">
    <location>
        <begin position="221"/>
        <end position="247"/>
    </location>
</feature>
<evidence type="ECO:0000256" key="1">
    <source>
        <dbReference type="ARBA" id="ARBA00004651"/>
    </source>
</evidence>
<evidence type="ECO:0000313" key="8">
    <source>
        <dbReference type="EMBL" id="TCS38741.1"/>
    </source>
</evidence>
<protein>
    <submittedName>
        <fullName evidence="8">ABC-2 family transporter</fullName>
    </submittedName>
</protein>